<dbReference type="GO" id="GO:0000725">
    <property type="term" value="P:recombinational repair"/>
    <property type="evidence" value="ECO:0007669"/>
    <property type="project" value="TreeGrafter"/>
</dbReference>
<dbReference type="SUPFAM" id="SSF52540">
    <property type="entry name" value="P-loop containing nucleoside triphosphate hydrolases"/>
    <property type="match status" value="1"/>
</dbReference>
<dbReference type="Pfam" id="PF00580">
    <property type="entry name" value="UvrD-helicase"/>
    <property type="match status" value="1"/>
</dbReference>
<evidence type="ECO:0000256" key="10">
    <source>
        <dbReference type="PROSITE-ProRule" id="PRU00560"/>
    </source>
</evidence>
<comment type="catalytic activity">
    <reaction evidence="6">
        <text>Couples ATP hydrolysis with the unwinding of duplex DNA by translocating in the 3'-5' direction.</text>
        <dbReference type="EC" id="5.6.2.4"/>
    </reaction>
</comment>
<dbReference type="KEGG" id="kde:CDSE_0359"/>
<dbReference type="Gene3D" id="3.40.50.300">
    <property type="entry name" value="P-loop containing nucleotide triphosphate hydrolases"/>
    <property type="match status" value="3"/>
</dbReference>
<keyword evidence="1 10" id="KW-0547">Nucleotide-binding</keyword>
<dbReference type="PATRIC" id="fig|1208919.3.peg.129"/>
<keyword evidence="2 10" id="KW-0378">Hydrolase</keyword>
<dbReference type="InterPro" id="IPR000212">
    <property type="entry name" value="DNA_helicase_UvrD/REP"/>
</dbReference>
<keyword evidence="13" id="KW-0540">Nuclease</keyword>
<dbReference type="AlphaFoldDB" id="M1LLR9"/>
<dbReference type="GO" id="GO:0004527">
    <property type="term" value="F:exonuclease activity"/>
    <property type="evidence" value="ECO:0007669"/>
    <property type="project" value="UniProtKB-KW"/>
</dbReference>
<dbReference type="EC" id="5.6.2.4" evidence="7"/>
<dbReference type="GO" id="GO:0003677">
    <property type="term" value="F:DNA binding"/>
    <property type="evidence" value="ECO:0007669"/>
    <property type="project" value="InterPro"/>
</dbReference>
<dbReference type="RefSeq" id="WP_015396103.1">
    <property type="nucleotide sequence ID" value="NC_020294.1"/>
</dbReference>
<evidence type="ECO:0000256" key="6">
    <source>
        <dbReference type="ARBA" id="ARBA00034617"/>
    </source>
</evidence>
<evidence type="ECO:0000256" key="4">
    <source>
        <dbReference type="ARBA" id="ARBA00022840"/>
    </source>
</evidence>
<dbReference type="GO" id="GO:0043138">
    <property type="term" value="F:3'-5' DNA helicase activity"/>
    <property type="evidence" value="ECO:0007669"/>
    <property type="project" value="UniProtKB-EC"/>
</dbReference>
<dbReference type="Gene3D" id="1.10.486.10">
    <property type="entry name" value="PCRA, domain 4"/>
    <property type="match status" value="1"/>
</dbReference>
<dbReference type="InterPro" id="IPR014016">
    <property type="entry name" value="UvrD-like_ATP-bd"/>
</dbReference>
<dbReference type="STRING" id="1208919.CDSE_0359"/>
<feature type="binding site" evidence="10">
    <location>
        <begin position="29"/>
        <end position="36"/>
    </location>
    <ligand>
        <name>ATP</name>
        <dbReference type="ChEBI" id="CHEBI:30616"/>
    </ligand>
</feature>
<comment type="catalytic activity">
    <reaction evidence="9">
        <text>ATP + H2O = ADP + phosphate + H(+)</text>
        <dbReference type="Rhea" id="RHEA:13065"/>
        <dbReference type="ChEBI" id="CHEBI:15377"/>
        <dbReference type="ChEBI" id="CHEBI:15378"/>
        <dbReference type="ChEBI" id="CHEBI:30616"/>
        <dbReference type="ChEBI" id="CHEBI:43474"/>
        <dbReference type="ChEBI" id="CHEBI:456216"/>
        <dbReference type="EC" id="5.6.2.4"/>
    </reaction>
</comment>
<evidence type="ECO:0000256" key="3">
    <source>
        <dbReference type="ARBA" id="ARBA00022806"/>
    </source>
</evidence>
<dbReference type="InterPro" id="IPR014017">
    <property type="entry name" value="DNA_helicase_UvrD-like_C"/>
</dbReference>
<dbReference type="PANTHER" id="PTHR11070">
    <property type="entry name" value="UVRD / RECB / PCRA DNA HELICASE FAMILY MEMBER"/>
    <property type="match status" value="1"/>
</dbReference>
<evidence type="ECO:0000256" key="8">
    <source>
        <dbReference type="ARBA" id="ARBA00034923"/>
    </source>
</evidence>
<dbReference type="Pfam" id="PF13361">
    <property type="entry name" value="UvrD_C"/>
    <property type="match status" value="1"/>
</dbReference>
<reference evidence="13 14" key="1">
    <citation type="journal article" date="2013" name="Genome Biol. Evol.">
        <title>Genome evolution and phylogenomic analysis of candidatus kinetoplastibacterium, the betaproteobacterial endosymbionts of strigomonas and angomonas.</title>
        <authorList>
            <person name="Alves J.M."/>
            <person name="Serrano M.G."/>
            <person name="Maia da Silva F."/>
            <person name="Voegtly L.J."/>
            <person name="Matveyev A.V."/>
            <person name="Teixeira M.M."/>
            <person name="Camargo E.P."/>
            <person name="Buck G.A."/>
        </authorList>
    </citation>
    <scope>NUCLEOTIDE SEQUENCE [LARGE SCALE GENOMIC DNA]</scope>
    <source>
        <strain evidence="13 14">TCC079E</strain>
    </source>
</reference>
<dbReference type="HOGENOM" id="CLU_009270_0_0_4"/>
<dbReference type="Proteomes" id="UP000011547">
    <property type="component" value="Chromosome"/>
</dbReference>
<evidence type="ECO:0000259" key="12">
    <source>
        <dbReference type="PROSITE" id="PS51217"/>
    </source>
</evidence>
<dbReference type="OrthoDB" id="5905204at2"/>
<dbReference type="PROSITE" id="PS51217">
    <property type="entry name" value="UVRD_HELICASE_CTER"/>
    <property type="match status" value="1"/>
</dbReference>
<sequence>MYTKKNILIQDEDIRIEALNPCESFIVQAPAGSGKTELLINRFLSLLSKSSKPEDVVAITFTRKAAFEMRARVLQKLQLVKNCDEIKQDDLSWNLSVEVLKRDQKFEWNILEYPSRLIIKTFDAFCSNLVSSLPWLSRMGGMPNISDDINSHYTHAAKSTLSLIEKYDFIKRTLVNLDLDMKGSIDLIADLLSKRDQWLPIMRHGFNRDKLEETLRLTVEQDLLNLLNEMPYDWQSFIKEPIKIAANNLAKINSINVLSPLLDWDHSLTSKVEDLPKWKAIASLLLTSKNTLRNSKSFNKKLGFYSGSLHKEKLIRWVESINISSSYWVSLLADIKHAPNIFFTDSQWDRLSDQLNTLCLSAANLILRFNDYSEVDFIEINQRALCALDNNNDINDILFRLDYQISHILIDEFQDTSLIHFNILEKLTSSWIPGDGKTIFMVGDPMQSIYSFRKADVGLFLSVVKNGIGNIKPKYLKLKNNFRSQSGIVDWVNNTFVNLFPLKDSLDLGGISYSKSISCVPGIPGDAVEFHPVLSDGGDDALAYTTLNIIEKTLALHAGNKHHIAVLVRSRNHLGSLTELMKKKSIAFNAVDIVHLCDKPVVSDLVQLIRALSHPGDRLAWLSVLRSPFCGLTLDSMYKLFGDDHNTPIPSLLFDVLNILEEKNNSIYDKTPSYAELNLSHSEFLRISQVALVLLSNYGQSNNFPMATFVEDVWQKLGGANVYQDKDANKDANSIFDLIDEHFPYGILDIDQFEDRVNNLFASSNSNNIDHCVDIMTMHKSKGLQFDTVILHGLHHSSKNDRDPLIRFESNSNGVLFAPINPKYSNDSDLISDYLKNRARIRNSYEIDRLMYVACTRAKKKIHLVASVKLDENGLCSNPNSDSLLGRLWSNISTDDCKNLNKELGFTKKNSNSKPLSRISLDGLSLIRESTCQDNRNIIENFYEKNKREKYSLLHNCDAIMGTVMHFWLRRIAEEGLDLWNIDYLLKYNYIIRKHLIRSGIPVFDVDKYTNIVVTALSNMLMDDKGLWLLSNYNNSRREWSLVDDHGQIFVLDVALDLGDSWLIVDYKLSKIHENEDINNFIVRIKDTYSSQLRKYCDVLYHLDKKKTYAAIYLPLYKIWIELD</sequence>
<dbReference type="GO" id="GO:0016887">
    <property type="term" value="F:ATP hydrolysis activity"/>
    <property type="evidence" value="ECO:0007669"/>
    <property type="project" value="RHEA"/>
</dbReference>
<protein>
    <recommendedName>
        <fullName evidence="7">DNA 3'-5' helicase</fullName>
        <ecNumber evidence="7">5.6.2.4</ecNumber>
    </recommendedName>
    <alternativeName>
        <fullName evidence="8">DNA 3'-5' helicase II</fullName>
    </alternativeName>
</protein>
<name>M1LLR9_9PROT</name>
<evidence type="ECO:0000256" key="5">
    <source>
        <dbReference type="ARBA" id="ARBA00023235"/>
    </source>
</evidence>
<dbReference type="InterPro" id="IPR027417">
    <property type="entry name" value="P-loop_NTPase"/>
</dbReference>
<dbReference type="GO" id="GO:0033202">
    <property type="term" value="C:DNA helicase complex"/>
    <property type="evidence" value="ECO:0007669"/>
    <property type="project" value="TreeGrafter"/>
</dbReference>
<evidence type="ECO:0000256" key="7">
    <source>
        <dbReference type="ARBA" id="ARBA00034808"/>
    </source>
</evidence>
<dbReference type="PROSITE" id="PS51198">
    <property type="entry name" value="UVRD_HELICASE_ATP_BIND"/>
    <property type="match status" value="1"/>
</dbReference>
<feature type="domain" description="UvrD-like helicase C-terminal" evidence="12">
    <location>
        <begin position="497"/>
        <end position="783"/>
    </location>
</feature>
<keyword evidence="5" id="KW-0413">Isomerase</keyword>
<proteinExistence type="predicted"/>
<accession>M1LLR9</accession>
<keyword evidence="14" id="KW-1185">Reference proteome</keyword>
<keyword evidence="3 10" id="KW-0347">Helicase</keyword>
<gene>
    <name evidence="13" type="ORF">CDSE_0359</name>
</gene>
<dbReference type="EMBL" id="CP003803">
    <property type="protein sequence ID" value="AGF46692.1"/>
    <property type="molecule type" value="Genomic_DNA"/>
</dbReference>
<evidence type="ECO:0000256" key="1">
    <source>
        <dbReference type="ARBA" id="ARBA00022741"/>
    </source>
</evidence>
<evidence type="ECO:0000259" key="11">
    <source>
        <dbReference type="PROSITE" id="PS51198"/>
    </source>
</evidence>
<feature type="domain" description="UvrD-like helicase ATP-binding" evidence="11">
    <location>
        <begin position="8"/>
        <end position="485"/>
    </location>
</feature>
<keyword evidence="13" id="KW-0269">Exonuclease</keyword>
<keyword evidence="4 10" id="KW-0067">ATP-binding</keyword>
<dbReference type="GO" id="GO:0005524">
    <property type="term" value="F:ATP binding"/>
    <property type="evidence" value="ECO:0007669"/>
    <property type="project" value="UniProtKB-UniRule"/>
</dbReference>
<dbReference type="GO" id="GO:0005829">
    <property type="term" value="C:cytosol"/>
    <property type="evidence" value="ECO:0007669"/>
    <property type="project" value="TreeGrafter"/>
</dbReference>
<dbReference type="eggNOG" id="COG1074">
    <property type="taxonomic scope" value="Bacteria"/>
</dbReference>
<dbReference type="PANTHER" id="PTHR11070:SF2">
    <property type="entry name" value="ATP-DEPENDENT DNA HELICASE SRS2"/>
    <property type="match status" value="1"/>
</dbReference>
<evidence type="ECO:0000313" key="14">
    <source>
        <dbReference type="Proteomes" id="UP000011547"/>
    </source>
</evidence>
<organism evidence="13 14">
    <name type="scientific">Candidatus Kinetoplastidibacterium desouzai TCC079E</name>
    <dbReference type="NCBI Taxonomy" id="1208919"/>
    <lineage>
        <taxon>Bacteria</taxon>
        <taxon>Pseudomonadati</taxon>
        <taxon>Pseudomonadota</taxon>
        <taxon>Betaproteobacteria</taxon>
        <taxon>Candidatus Kinetoplastidibacterium</taxon>
    </lineage>
</organism>
<evidence type="ECO:0000256" key="2">
    <source>
        <dbReference type="ARBA" id="ARBA00022801"/>
    </source>
</evidence>
<evidence type="ECO:0000313" key="13">
    <source>
        <dbReference type="EMBL" id="AGF46692.1"/>
    </source>
</evidence>
<evidence type="ECO:0000256" key="9">
    <source>
        <dbReference type="ARBA" id="ARBA00048988"/>
    </source>
</evidence>